<evidence type="ECO:0000256" key="2">
    <source>
        <dbReference type="ARBA" id="ARBA00023043"/>
    </source>
</evidence>
<accession>A0A3N4K0R0</accession>
<feature type="repeat" description="ANK" evidence="3">
    <location>
        <begin position="117"/>
        <end position="149"/>
    </location>
</feature>
<gene>
    <name evidence="6" type="ORF">L873DRAFT_1799631</name>
</gene>
<sequence>MSLLTLPNELLLHLTTTLSIPDLNALARTNRRLANLLQPALIRKLIQAGSREYSKRALFAFGERGDALTVAWLLERGVLEVAGGQAEVFGEALRRGYEDVVVTLLDAGVDPEVRDEYARTLLMRAAEYGRLKVVRRLLAGGGGVDVNARNSAQFTALQMALQYSQSEIAMELLADPRVEINKPRRDVPEEQGEEQEEEEEEEEDGPLPPLELAMSNNLIDVVQTMIQDPRIDIPPFDGEATWLHWASIYGHKDLFNLILHDPRVNPNARESGVTAYMHAVIYGRSRWPIYFLLQDERVDRSLGPDNPHNPARHPIHLAAMNGWTDVMRILLAEEAVDVNYKYKGEETPLHTAIRFLQMEIVRMLVDDPRVDMNACYRDEPPLALAAEQLDLAAGSISASHEIMLLLLTREDVDLGILNRGVPHWDPRGHRMVLGDVLGHAKSGRGSRNGYEVVVPRSGMASVMGQVLAERRRGLGESAQSGDDW</sequence>
<dbReference type="SMART" id="SM00248">
    <property type="entry name" value="ANK"/>
    <property type="match status" value="7"/>
</dbReference>
<evidence type="ECO:0000259" key="5">
    <source>
        <dbReference type="PROSITE" id="PS50181"/>
    </source>
</evidence>
<name>A0A3N4K0R0_9PEZI</name>
<dbReference type="PROSITE" id="PS50181">
    <property type="entry name" value="FBOX"/>
    <property type="match status" value="1"/>
</dbReference>
<dbReference type="Pfam" id="PF12796">
    <property type="entry name" value="Ank_2"/>
    <property type="match status" value="2"/>
</dbReference>
<evidence type="ECO:0000313" key="7">
    <source>
        <dbReference type="Proteomes" id="UP000276215"/>
    </source>
</evidence>
<dbReference type="InterPro" id="IPR002110">
    <property type="entry name" value="Ankyrin_rpt"/>
</dbReference>
<dbReference type="PANTHER" id="PTHR24198">
    <property type="entry name" value="ANKYRIN REPEAT AND PROTEIN KINASE DOMAIN-CONTAINING PROTEIN"/>
    <property type="match status" value="1"/>
</dbReference>
<dbReference type="AlphaFoldDB" id="A0A3N4K0R0"/>
<dbReference type="EMBL" id="ML120359">
    <property type="protein sequence ID" value="RPB04167.1"/>
    <property type="molecule type" value="Genomic_DNA"/>
</dbReference>
<dbReference type="PROSITE" id="PS50088">
    <property type="entry name" value="ANK_REPEAT"/>
    <property type="match status" value="1"/>
</dbReference>
<dbReference type="InterPro" id="IPR036770">
    <property type="entry name" value="Ankyrin_rpt-contain_sf"/>
</dbReference>
<evidence type="ECO:0000256" key="4">
    <source>
        <dbReference type="SAM" id="MobiDB-lite"/>
    </source>
</evidence>
<dbReference type="InterPro" id="IPR001810">
    <property type="entry name" value="F-box_dom"/>
</dbReference>
<dbReference type="SUPFAM" id="SSF48403">
    <property type="entry name" value="Ankyrin repeat"/>
    <property type="match status" value="1"/>
</dbReference>
<feature type="compositionally biased region" description="Acidic residues" evidence="4">
    <location>
        <begin position="189"/>
        <end position="205"/>
    </location>
</feature>
<reference evidence="6 7" key="1">
    <citation type="journal article" date="2018" name="Nat. Ecol. Evol.">
        <title>Pezizomycetes genomes reveal the molecular basis of ectomycorrhizal truffle lifestyle.</title>
        <authorList>
            <person name="Murat C."/>
            <person name="Payen T."/>
            <person name="Noel B."/>
            <person name="Kuo A."/>
            <person name="Morin E."/>
            <person name="Chen J."/>
            <person name="Kohler A."/>
            <person name="Krizsan K."/>
            <person name="Balestrini R."/>
            <person name="Da Silva C."/>
            <person name="Montanini B."/>
            <person name="Hainaut M."/>
            <person name="Levati E."/>
            <person name="Barry K.W."/>
            <person name="Belfiori B."/>
            <person name="Cichocki N."/>
            <person name="Clum A."/>
            <person name="Dockter R.B."/>
            <person name="Fauchery L."/>
            <person name="Guy J."/>
            <person name="Iotti M."/>
            <person name="Le Tacon F."/>
            <person name="Lindquist E.A."/>
            <person name="Lipzen A."/>
            <person name="Malagnac F."/>
            <person name="Mello A."/>
            <person name="Molinier V."/>
            <person name="Miyauchi S."/>
            <person name="Poulain J."/>
            <person name="Riccioni C."/>
            <person name="Rubini A."/>
            <person name="Sitrit Y."/>
            <person name="Splivallo R."/>
            <person name="Traeger S."/>
            <person name="Wang M."/>
            <person name="Zifcakova L."/>
            <person name="Wipf D."/>
            <person name="Zambonelli A."/>
            <person name="Paolocci F."/>
            <person name="Nowrousian M."/>
            <person name="Ottonello S."/>
            <person name="Baldrian P."/>
            <person name="Spatafora J.W."/>
            <person name="Henrissat B."/>
            <person name="Nagy L.G."/>
            <person name="Aury J.M."/>
            <person name="Wincker P."/>
            <person name="Grigoriev I.V."/>
            <person name="Bonfante P."/>
            <person name="Martin F.M."/>
        </authorList>
    </citation>
    <scope>NUCLEOTIDE SEQUENCE [LARGE SCALE GENOMIC DNA]</scope>
    <source>
        <strain evidence="6 7">120613-1</strain>
    </source>
</reference>
<dbReference type="Proteomes" id="UP000276215">
    <property type="component" value="Unassembled WGS sequence"/>
</dbReference>
<feature type="region of interest" description="Disordered" evidence="4">
    <location>
        <begin position="180"/>
        <end position="210"/>
    </location>
</feature>
<evidence type="ECO:0000256" key="1">
    <source>
        <dbReference type="ARBA" id="ARBA00022737"/>
    </source>
</evidence>
<proteinExistence type="predicted"/>
<dbReference type="OrthoDB" id="448455at2759"/>
<evidence type="ECO:0000313" key="6">
    <source>
        <dbReference type="EMBL" id="RPB04167.1"/>
    </source>
</evidence>
<dbReference type="PANTHER" id="PTHR24198:SF165">
    <property type="entry name" value="ANKYRIN REPEAT-CONTAINING PROTEIN-RELATED"/>
    <property type="match status" value="1"/>
</dbReference>
<dbReference type="Gene3D" id="1.25.40.20">
    <property type="entry name" value="Ankyrin repeat-containing domain"/>
    <property type="match status" value="2"/>
</dbReference>
<dbReference type="STRING" id="1336337.A0A3N4K0R0"/>
<protein>
    <submittedName>
        <fullName evidence="6">Ankyrin</fullName>
    </submittedName>
</protein>
<keyword evidence="7" id="KW-1185">Reference proteome</keyword>
<keyword evidence="1" id="KW-0677">Repeat</keyword>
<keyword evidence="2 3" id="KW-0040">ANK repeat</keyword>
<organism evidence="6 7">
    <name type="scientific">Choiromyces venosus 120613-1</name>
    <dbReference type="NCBI Taxonomy" id="1336337"/>
    <lineage>
        <taxon>Eukaryota</taxon>
        <taxon>Fungi</taxon>
        <taxon>Dikarya</taxon>
        <taxon>Ascomycota</taxon>
        <taxon>Pezizomycotina</taxon>
        <taxon>Pezizomycetes</taxon>
        <taxon>Pezizales</taxon>
        <taxon>Tuberaceae</taxon>
        <taxon>Choiromyces</taxon>
    </lineage>
</organism>
<feature type="domain" description="F-box" evidence="5">
    <location>
        <begin position="1"/>
        <end position="45"/>
    </location>
</feature>
<evidence type="ECO:0000256" key="3">
    <source>
        <dbReference type="PROSITE-ProRule" id="PRU00023"/>
    </source>
</evidence>